<reference evidence="3" key="1">
    <citation type="submission" date="2023-03" db="EMBL/GenBank/DDBJ databases">
        <title>Multiphase analysis and comparison of six strains from genera Psychromarinibacter, Lutimaribacter, and Maritimibacter, including a novel species: Psychromarinibacter sediminicola sp. nov.</title>
        <authorList>
            <person name="Wang Y.-H."/>
            <person name="Ye M.-Q."/>
            <person name="Du Z.-J."/>
        </authorList>
    </citation>
    <scope>NUCLEOTIDE SEQUENCE</scope>
    <source>
        <strain evidence="3">C21-152</strain>
    </source>
</reference>
<keyword evidence="4" id="KW-1185">Reference proteome</keyword>
<organism evidence="3 4">
    <name type="scientific">Psychromarinibacter sediminicola</name>
    <dbReference type="NCBI Taxonomy" id="3033385"/>
    <lineage>
        <taxon>Bacteria</taxon>
        <taxon>Pseudomonadati</taxon>
        <taxon>Pseudomonadota</taxon>
        <taxon>Alphaproteobacteria</taxon>
        <taxon>Rhodobacterales</taxon>
        <taxon>Paracoccaceae</taxon>
        <taxon>Psychromarinibacter</taxon>
    </lineage>
</organism>
<dbReference type="Pfam" id="PF00216">
    <property type="entry name" value="Bac_DNA_binding"/>
    <property type="match status" value="1"/>
</dbReference>
<dbReference type="InterPro" id="IPR010992">
    <property type="entry name" value="IHF-like_DNA-bd_dom_sf"/>
</dbReference>
<protein>
    <submittedName>
        <fullName evidence="3">HU family DNA-binding protein</fullName>
    </submittedName>
</protein>
<dbReference type="GO" id="GO:0003677">
    <property type="term" value="F:DNA binding"/>
    <property type="evidence" value="ECO:0007669"/>
    <property type="project" value="UniProtKB-KW"/>
</dbReference>
<proteinExistence type="inferred from homology"/>
<evidence type="ECO:0000313" key="4">
    <source>
        <dbReference type="Proteomes" id="UP001220964"/>
    </source>
</evidence>
<dbReference type="RefSeq" id="WP_275566219.1">
    <property type="nucleotide sequence ID" value="NZ_JARGYC010000008.1"/>
</dbReference>
<sequence length="91" mass="9838">MGKRELVDRVVSASGIKKRAAKPVVEAMLKELGDALSRGETLNLQPFGKGIVKQLKDLDNAEVVELRLRRSKLAVQAAETQATDPLAEAAE</sequence>
<dbReference type="EMBL" id="JARGYC010000008">
    <property type="protein sequence ID" value="MDF0600076.1"/>
    <property type="molecule type" value="Genomic_DNA"/>
</dbReference>
<dbReference type="SUPFAM" id="SSF47729">
    <property type="entry name" value="IHF-like DNA-binding proteins"/>
    <property type="match status" value="1"/>
</dbReference>
<accession>A0AAE3NQB4</accession>
<name>A0AAE3NQB4_9RHOB</name>
<evidence type="ECO:0000256" key="1">
    <source>
        <dbReference type="ARBA" id="ARBA00010529"/>
    </source>
</evidence>
<comment type="caution">
    <text evidence="3">The sequence shown here is derived from an EMBL/GenBank/DDBJ whole genome shotgun (WGS) entry which is preliminary data.</text>
</comment>
<evidence type="ECO:0000313" key="3">
    <source>
        <dbReference type="EMBL" id="MDF0600076.1"/>
    </source>
</evidence>
<dbReference type="Proteomes" id="UP001220964">
    <property type="component" value="Unassembled WGS sequence"/>
</dbReference>
<dbReference type="AlphaFoldDB" id="A0AAE3NQB4"/>
<dbReference type="Gene3D" id="4.10.520.10">
    <property type="entry name" value="IHF-like DNA-binding proteins"/>
    <property type="match status" value="1"/>
</dbReference>
<dbReference type="GO" id="GO:0030527">
    <property type="term" value="F:structural constituent of chromatin"/>
    <property type="evidence" value="ECO:0007669"/>
    <property type="project" value="InterPro"/>
</dbReference>
<gene>
    <name evidence="3" type="ORF">P1J78_04975</name>
</gene>
<evidence type="ECO:0000256" key="2">
    <source>
        <dbReference type="ARBA" id="ARBA00023125"/>
    </source>
</evidence>
<keyword evidence="2 3" id="KW-0238">DNA-binding</keyword>
<dbReference type="InterPro" id="IPR000119">
    <property type="entry name" value="Hist_DNA-bd"/>
</dbReference>
<comment type="similarity">
    <text evidence="1">Belongs to the bacterial histone-like protein family.</text>
</comment>